<keyword evidence="9" id="KW-1185">Reference proteome</keyword>
<dbReference type="InterPro" id="IPR017871">
    <property type="entry name" value="ABC_transporter-like_CS"/>
</dbReference>
<evidence type="ECO:0000313" key="6">
    <source>
        <dbReference type="EMBL" id="RWX49289.1"/>
    </source>
</evidence>
<evidence type="ECO:0000256" key="3">
    <source>
        <dbReference type="ARBA" id="ARBA00022840"/>
    </source>
</evidence>
<dbReference type="PANTHER" id="PTHR43023">
    <property type="entry name" value="PROTEIN TRIGALACTOSYLDIACYLGLYCEROL 3, CHLOROPLASTIC"/>
    <property type="match status" value="1"/>
</dbReference>
<dbReference type="InterPro" id="IPR003593">
    <property type="entry name" value="AAA+_ATPase"/>
</dbReference>
<dbReference type="InterPro" id="IPR027417">
    <property type="entry name" value="P-loop_NTPase"/>
</dbReference>
<comment type="caution">
    <text evidence="6">The sequence shown here is derived from an EMBL/GenBank/DDBJ whole genome shotgun (WGS) entry which is preliminary data.</text>
</comment>
<evidence type="ECO:0000259" key="5">
    <source>
        <dbReference type="PROSITE" id="PS50893"/>
    </source>
</evidence>
<gene>
    <name evidence="6" type="ORF">VT99_10107</name>
    <name evidence="7" type="ORF">VU01_11403</name>
</gene>
<name>A0A3S3SSY7_9BACT</name>
<dbReference type="PANTHER" id="PTHR43023:SF6">
    <property type="entry name" value="INTERMEMBRANE PHOSPHOLIPID TRANSPORT SYSTEM ATP-BINDING PROTEIN MLAF"/>
    <property type="match status" value="1"/>
</dbReference>
<evidence type="ECO:0000313" key="9">
    <source>
        <dbReference type="Proteomes" id="UP000288892"/>
    </source>
</evidence>
<evidence type="ECO:0000313" key="7">
    <source>
        <dbReference type="EMBL" id="RWX51418.1"/>
    </source>
</evidence>
<dbReference type="GO" id="GO:0005524">
    <property type="term" value="F:ATP binding"/>
    <property type="evidence" value="ECO:0007669"/>
    <property type="project" value="UniProtKB-KW"/>
</dbReference>
<dbReference type="SUPFAM" id="SSF52540">
    <property type="entry name" value="P-loop containing nucleoside triphosphate hydrolases"/>
    <property type="match status" value="1"/>
</dbReference>
<dbReference type="Proteomes" id="UP000286862">
    <property type="component" value="Unassembled WGS sequence"/>
</dbReference>
<evidence type="ECO:0000256" key="1">
    <source>
        <dbReference type="ARBA" id="ARBA00022448"/>
    </source>
</evidence>
<dbReference type="GO" id="GO:0016887">
    <property type="term" value="F:ATP hydrolysis activity"/>
    <property type="evidence" value="ECO:0007669"/>
    <property type="project" value="InterPro"/>
</dbReference>
<proteinExistence type="predicted"/>
<dbReference type="EMBL" id="MTKS01000140">
    <property type="protein sequence ID" value="RWX51418.1"/>
    <property type="molecule type" value="Genomic_DNA"/>
</dbReference>
<evidence type="ECO:0000313" key="8">
    <source>
        <dbReference type="Proteomes" id="UP000286862"/>
    </source>
</evidence>
<keyword evidence="1" id="KW-0813">Transport</keyword>
<protein>
    <submittedName>
        <fullName evidence="6">Phospholipid/cholesterol/gamma-HCH transport system ATP-binding protein</fullName>
    </submittedName>
</protein>
<keyword evidence="3 6" id="KW-0067">ATP-binding</keyword>
<dbReference type="Pfam" id="PF00005">
    <property type="entry name" value="ABC_tran"/>
    <property type="match status" value="1"/>
</dbReference>
<keyword evidence="2" id="KW-0547">Nucleotide-binding</keyword>
<dbReference type="SMART" id="SM00382">
    <property type="entry name" value="AAA"/>
    <property type="match status" value="1"/>
</dbReference>
<evidence type="ECO:0000256" key="2">
    <source>
        <dbReference type="ARBA" id="ARBA00022741"/>
    </source>
</evidence>
<accession>A0A3S3SSY7</accession>
<feature type="domain" description="ABC transporter" evidence="5">
    <location>
        <begin position="27"/>
        <end position="267"/>
    </location>
</feature>
<evidence type="ECO:0000256" key="4">
    <source>
        <dbReference type="SAM" id="MobiDB-lite"/>
    </source>
</evidence>
<feature type="region of interest" description="Disordered" evidence="4">
    <location>
        <begin position="1"/>
        <end position="21"/>
    </location>
</feature>
<organism evidence="6 8">
    <name type="scientific">Candidatus Electrothrix marina</name>
    <dbReference type="NCBI Taxonomy" id="1859130"/>
    <lineage>
        <taxon>Bacteria</taxon>
        <taxon>Pseudomonadati</taxon>
        <taxon>Thermodesulfobacteriota</taxon>
        <taxon>Desulfobulbia</taxon>
        <taxon>Desulfobulbales</taxon>
        <taxon>Desulfobulbaceae</taxon>
        <taxon>Candidatus Electrothrix</taxon>
    </lineage>
</organism>
<dbReference type="InterPro" id="IPR003439">
    <property type="entry name" value="ABC_transporter-like_ATP-bd"/>
</dbReference>
<dbReference type="AlphaFoldDB" id="A0A3S3SSY7"/>
<dbReference type="PROSITE" id="PS50893">
    <property type="entry name" value="ABC_TRANSPORTER_2"/>
    <property type="match status" value="1"/>
</dbReference>
<dbReference type="PROSITE" id="PS00211">
    <property type="entry name" value="ABC_TRANSPORTER_1"/>
    <property type="match status" value="1"/>
</dbReference>
<dbReference type="Gene3D" id="3.40.50.300">
    <property type="entry name" value="P-loop containing nucleotide triphosphate hydrolases"/>
    <property type="match status" value="1"/>
</dbReference>
<reference evidence="8 9" key="1">
    <citation type="submission" date="2017-01" db="EMBL/GenBank/DDBJ databases">
        <title>The cable genome- insights into the physiology and evolution of filamentous bacteria capable of sulfide oxidation via long distance electron transfer.</title>
        <authorList>
            <person name="Schreiber L."/>
            <person name="Bjerg J.T."/>
            <person name="Boggild A."/>
            <person name="Van De Vossenberg J."/>
            <person name="Meysman F."/>
            <person name="Nielsen L.P."/>
            <person name="Schramm A."/>
            <person name="Kjeldsen K.U."/>
        </authorList>
    </citation>
    <scope>NUCLEOTIDE SEQUENCE [LARGE SCALE GENOMIC DNA]</scope>
    <source>
        <strain evidence="6">A2</strain>
        <strain evidence="7">A5</strain>
    </source>
</reference>
<sequence length="281" mass="31293">MVAETEKKSVKDYPEGADRGAESTPAVEFIDVVKYFGEWGQRHRVLHGVSYSVPRGKTTVIAGGSGQGKSVTLKLVLGLLKPDSGRILVDGQDVTRLGRKKLRNLRMKFGVLFQGAALFDSLSVFENIALPLRERTRLTEQEIEERIAATLETLELTGHEKKFPAQLSGGMQKRVGLARALQLDPEIVLFDEPTTGLDPVMTREIYDLFRRTQERLGYTAIIVSHDIPKVFDLADQIVLLNKGEVDVFTDVAQIKDSKKPYIREFAEMTLGDLFSADSKKG</sequence>
<dbReference type="EMBL" id="MTKQ01000010">
    <property type="protein sequence ID" value="RWX49289.1"/>
    <property type="molecule type" value="Genomic_DNA"/>
</dbReference>
<dbReference type="Proteomes" id="UP000288892">
    <property type="component" value="Unassembled WGS sequence"/>
</dbReference>